<accession>A0ABZ2M1U7</accession>
<reference evidence="4 5" key="1">
    <citation type="submission" date="2021-12" db="EMBL/GenBank/DDBJ databases">
        <title>Discovery of the Pendulisporaceae a myxobacterial family with distinct sporulation behavior and unique specialized metabolism.</title>
        <authorList>
            <person name="Garcia R."/>
            <person name="Popoff A."/>
            <person name="Bader C.D."/>
            <person name="Loehr J."/>
            <person name="Walesch S."/>
            <person name="Walt C."/>
            <person name="Boldt J."/>
            <person name="Bunk B."/>
            <person name="Haeckl F.J.F.P.J."/>
            <person name="Gunesch A.P."/>
            <person name="Birkelbach J."/>
            <person name="Nuebel U."/>
            <person name="Pietschmann T."/>
            <person name="Bach T."/>
            <person name="Mueller R."/>
        </authorList>
    </citation>
    <scope>NUCLEOTIDE SEQUENCE [LARGE SCALE GENOMIC DNA]</scope>
    <source>
        <strain evidence="4 5">MSr11954</strain>
    </source>
</reference>
<dbReference type="Gene3D" id="3.60.110.10">
    <property type="entry name" value="Carbon-nitrogen hydrolase"/>
    <property type="match status" value="1"/>
</dbReference>
<gene>
    <name evidence="4" type="ORF">LZC94_07475</name>
</gene>
<sequence length="345" mass="38304">MTTPRPLKIATAQFENRSGDKAYNLATIDRLAARAKQAGADVVAFHECSVSGYTFARHLSRAQMLDLAEIVDSEGPSVRKLTAIARAHDIALLAGFFEKDRDGRLHKAHVCIEPERGLIAKFRKLHPFIHPDLLPGTEYVVFDLFGWKCGILICYDNNVIENVRATALLGAEIIFMPHVTMCTPSTRPGAGFVDPALWTNREADPTSLRLEFDGMKGRGWLMKWLPARAYDNGIYAVFSNAIGMDDDQLKNGCSMIVDPFGDVLAECRTLGDDIAVATCTHDKLEKAGGYRYRNARRPELFGTILGQPHVGRHRVAWMDEPSVDAGLEDESKNGNESKNDRESNR</sequence>
<evidence type="ECO:0000256" key="2">
    <source>
        <dbReference type="SAM" id="MobiDB-lite"/>
    </source>
</evidence>
<dbReference type="EMBL" id="CP089984">
    <property type="protein sequence ID" value="WXB17107.1"/>
    <property type="molecule type" value="Genomic_DNA"/>
</dbReference>
<feature type="domain" description="CN hydrolase" evidence="3">
    <location>
        <begin position="7"/>
        <end position="283"/>
    </location>
</feature>
<evidence type="ECO:0000313" key="5">
    <source>
        <dbReference type="Proteomes" id="UP001370348"/>
    </source>
</evidence>
<dbReference type="InterPro" id="IPR003010">
    <property type="entry name" value="C-N_Hydrolase"/>
</dbReference>
<dbReference type="Proteomes" id="UP001370348">
    <property type="component" value="Chromosome"/>
</dbReference>
<dbReference type="PANTHER" id="PTHR43674:SF2">
    <property type="entry name" value="BETA-UREIDOPROPIONASE"/>
    <property type="match status" value="1"/>
</dbReference>
<dbReference type="CDD" id="cd07585">
    <property type="entry name" value="nitrilase_7"/>
    <property type="match status" value="1"/>
</dbReference>
<organism evidence="4 5">
    <name type="scientific">Pendulispora albinea</name>
    <dbReference type="NCBI Taxonomy" id="2741071"/>
    <lineage>
        <taxon>Bacteria</taxon>
        <taxon>Pseudomonadati</taxon>
        <taxon>Myxococcota</taxon>
        <taxon>Myxococcia</taxon>
        <taxon>Myxococcales</taxon>
        <taxon>Sorangiineae</taxon>
        <taxon>Pendulisporaceae</taxon>
        <taxon>Pendulispora</taxon>
    </lineage>
</organism>
<dbReference type="Pfam" id="PF00795">
    <property type="entry name" value="CN_hydrolase"/>
    <property type="match status" value="1"/>
</dbReference>
<protein>
    <submittedName>
        <fullName evidence="4">Nitrilase family protein</fullName>
    </submittedName>
</protein>
<evidence type="ECO:0000256" key="1">
    <source>
        <dbReference type="ARBA" id="ARBA00022801"/>
    </source>
</evidence>
<dbReference type="SUPFAM" id="SSF56317">
    <property type="entry name" value="Carbon-nitrogen hydrolase"/>
    <property type="match status" value="1"/>
</dbReference>
<dbReference type="PROSITE" id="PS50263">
    <property type="entry name" value="CN_HYDROLASE"/>
    <property type="match status" value="1"/>
</dbReference>
<feature type="region of interest" description="Disordered" evidence="2">
    <location>
        <begin position="321"/>
        <end position="345"/>
    </location>
</feature>
<dbReference type="InterPro" id="IPR036526">
    <property type="entry name" value="C-N_Hydrolase_sf"/>
</dbReference>
<keyword evidence="5" id="KW-1185">Reference proteome</keyword>
<evidence type="ECO:0000313" key="4">
    <source>
        <dbReference type="EMBL" id="WXB17107.1"/>
    </source>
</evidence>
<dbReference type="RefSeq" id="WP_394826737.1">
    <property type="nucleotide sequence ID" value="NZ_CP089984.1"/>
</dbReference>
<evidence type="ECO:0000259" key="3">
    <source>
        <dbReference type="PROSITE" id="PS50263"/>
    </source>
</evidence>
<keyword evidence="1" id="KW-0378">Hydrolase</keyword>
<proteinExistence type="predicted"/>
<dbReference type="InterPro" id="IPR050345">
    <property type="entry name" value="Aliph_Amidase/BUP"/>
</dbReference>
<name>A0ABZ2M1U7_9BACT</name>
<dbReference type="PANTHER" id="PTHR43674">
    <property type="entry name" value="NITRILASE C965.09-RELATED"/>
    <property type="match status" value="1"/>
</dbReference>
<feature type="compositionally biased region" description="Basic and acidic residues" evidence="2">
    <location>
        <begin position="329"/>
        <end position="345"/>
    </location>
</feature>